<dbReference type="Proteomes" id="UP000663908">
    <property type="component" value="Chromosome"/>
</dbReference>
<keyword evidence="3" id="KW-1185">Reference proteome</keyword>
<reference evidence="1 3" key="1">
    <citation type="submission" date="2021-03" db="EMBL/GenBank/DDBJ databases">
        <title>Complete genome sequence of Streptomyces cyanogenus S136, producer of anticancer angucycline landomycin A.</title>
        <authorList>
            <person name="Hrab P."/>
            <person name="Ruckert C."/>
            <person name="Busche T."/>
            <person name="Ostash I."/>
            <person name="Kalinowski J."/>
            <person name="Fedorenko V."/>
            <person name="Yushchuk O."/>
            <person name="Ostash B."/>
        </authorList>
    </citation>
    <scope>NUCLEOTIDE SEQUENCE [LARGE SCALE GENOMIC DNA]</scope>
    <source>
        <strain evidence="1 3">S136</strain>
    </source>
</reference>
<name>A0ABX7THZ7_STRCY</name>
<evidence type="ECO:0000313" key="3">
    <source>
        <dbReference type="Proteomes" id="UP000663908"/>
    </source>
</evidence>
<sequence>MPQAWSIEVELGVRDVSDDTVDELHEHLADCSPAVGTAPSENLSVRIFIEAGTARQAVDTALKEVTAAAKQTGINHTVVGIELVTEEELDRRLEEPSVPELVGVSEIAAMFGVGRQRAAQVVQREDFPPAVAHLKAGPVFVKWQVEAFEKRWDRRGGRPPKPIELTELDREVLTALNATHREAEDSGPATGKPVREGTIQEHNRAGEALTGWAFAALRPGRLCAAFPASNRSARAAITRLAKARLVSVETESTRDDEVVVELELTTKGERVAATQ</sequence>
<protein>
    <recommendedName>
        <fullName evidence="4">DNA-binding protein</fullName>
    </recommendedName>
</protein>
<dbReference type="EMBL" id="CP071839">
    <property type="protein sequence ID" value="QTD95796.1"/>
    <property type="molecule type" value="Genomic_DNA"/>
</dbReference>
<evidence type="ECO:0000313" key="1">
    <source>
        <dbReference type="EMBL" id="QTD95796.1"/>
    </source>
</evidence>
<dbReference type="RefSeq" id="WP_208029899.1">
    <property type="nucleotide sequence ID" value="NZ_CP071839.1"/>
</dbReference>
<evidence type="ECO:0000313" key="2">
    <source>
        <dbReference type="EMBL" id="QTE03194.1"/>
    </source>
</evidence>
<evidence type="ECO:0008006" key="4">
    <source>
        <dbReference type="Google" id="ProtNLM"/>
    </source>
</evidence>
<organism evidence="1 3">
    <name type="scientific">Streptomyces cyanogenus</name>
    <dbReference type="NCBI Taxonomy" id="80860"/>
    <lineage>
        <taxon>Bacteria</taxon>
        <taxon>Bacillati</taxon>
        <taxon>Actinomycetota</taxon>
        <taxon>Actinomycetes</taxon>
        <taxon>Kitasatosporales</taxon>
        <taxon>Streptomycetaceae</taxon>
        <taxon>Streptomyces</taxon>
    </lineage>
</organism>
<gene>
    <name evidence="1" type="ORF">S1361_00490</name>
    <name evidence="2" type="ORF">S1361_38010</name>
</gene>
<proteinExistence type="predicted"/>
<accession>A0ABX7THZ7</accession>
<dbReference type="EMBL" id="CP071839">
    <property type="protein sequence ID" value="QTE03194.1"/>
    <property type="molecule type" value="Genomic_DNA"/>
</dbReference>